<dbReference type="GO" id="GO:0004555">
    <property type="term" value="F:alpha,alpha-trehalase activity"/>
    <property type="evidence" value="ECO:0007669"/>
    <property type="project" value="InterPro"/>
</dbReference>
<dbReference type="InterPro" id="IPR008928">
    <property type="entry name" value="6-hairpin_glycosidase_sf"/>
</dbReference>
<protein>
    <submittedName>
        <fullName evidence="1">Alpha,alpha-trehalase</fullName>
    </submittedName>
</protein>
<gene>
    <name evidence="1" type="ORF">H5P30_18245</name>
</gene>
<dbReference type="EMBL" id="JACHVA010000131">
    <property type="protein sequence ID" value="MBC2603724.1"/>
    <property type="molecule type" value="Genomic_DNA"/>
</dbReference>
<dbReference type="PRINTS" id="PR00744">
    <property type="entry name" value="GLHYDRLASE37"/>
</dbReference>
<dbReference type="GO" id="GO:0005993">
    <property type="term" value="P:trehalose catabolic process"/>
    <property type="evidence" value="ECO:0007669"/>
    <property type="project" value="TreeGrafter"/>
</dbReference>
<comment type="caution">
    <text evidence="1">The sequence shown here is derived from an EMBL/GenBank/DDBJ whole genome shotgun (WGS) entry which is preliminary data.</text>
</comment>
<dbReference type="RefSeq" id="WP_185694349.1">
    <property type="nucleotide sequence ID" value="NZ_JACHVA010000131.1"/>
</dbReference>
<sequence length="444" mass="50759">MSSTRTSEVKAFILSQWDETIRSCTEDDGTLIGLPHPYTIPSRKGAFQEFYYWDTYFSTLGLIHSDRIELAENNARNLLAQVQRYGYVPNGNRSYYLNRSQPPYLAAMVGLVDHHRGDHELRSAAYPLLEQEYEFWTTRRSSTVGLAHYGNHATSNELQEFFQTVKHRLGRADERAEDQVSTAYQAMAECESGWDFNSRFDHRCAEFCSIDLNTNLWLYEILLSQWAPTESDWAKWQLRAELRQNLIKDYCWSPELGIFVDYDLRNQALSTVESAASFQPLWAGLASRDQASSVVRNLLPRLEHAYGISPTAPSEFSGRFQWDHPNAWACLQHITYRGLERYGYHDAARRIAEKYVECVTQTFEKTGDLWEKYNVLDGSHHATEEAGYLINPDTLANNTADTGIPSEPPAMMGWTAGVFLDALAFLEEGEPYWLSPVSSTAFIA</sequence>
<dbReference type="PANTHER" id="PTHR23403">
    <property type="entry name" value="TREHALASE"/>
    <property type="match status" value="1"/>
</dbReference>
<evidence type="ECO:0000313" key="2">
    <source>
        <dbReference type="Proteomes" id="UP000525652"/>
    </source>
</evidence>
<accession>A0A7X1E613</accession>
<dbReference type="InterPro" id="IPR001661">
    <property type="entry name" value="Glyco_hydro_37"/>
</dbReference>
<dbReference type="Proteomes" id="UP000525652">
    <property type="component" value="Unassembled WGS sequence"/>
</dbReference>
<dbReference type="Gene3D" id="1.50.10.10">
    <property type="match status" value="1"/>
</dbReference>
<proteinExistence type="predicted"/>
<dbReference type="InterPro" id="IPR012341">
    <property type="entry name" value="6hp_glycosidase-like_sf"/>
</dbReference>
<dbReference type="PANTHER" id="PTHR23403:SF6">
    <property type="entry name" value="CYTOSOLIC NEUTRAL TREHALASE-RELATED"/>
    <property type="match status" value="1"/>
</dbReference>
<keyword evidence="2" id="KW-1185">Reference proteome</keyword>
<organism evidence="1 2">
    <name type="scientific">Puniceicoccus vermicola</name>
    <dbReference type="NCBI Taxonomy" id="388746"/>
    <lineage>
        <taxon>Bacteria</taxon>
        <taxon>Pseudomonadati</taxon>
        <taxon>Verrucomicrobiota</taxon>
        <taxon>Opitutia</taxon>
        <taxon>Puniceicoccales</taxon>
        <taxon>Puniceicoccaceae</taxon>
        <taxon>Puniceicoccus</taxon>
    </lineage>
</organism>
<name>A0A7X1E613_9BACT</name>
<reference evidence="1 2" key="1">
    <citation type="submission" date="2020-07" db="EMBL/GenBank/DDBJ databases">
        <authorList>
            <person name="Feng X."/>
        </authorList>
    </citation>
    <scope>NUCLEOTIDE SEQUENCE [LARGE SCALE GENOMIC DNA]</scope>
    <source>
        <strain evidence="1 2">JCM14086</strain>
    </source>
</reference>
<dbReference type="AlphaFoldDB" id="A0A7X1E613"/>
<dbReference type="Pfam" id="PF01204">
    <property type="entry name" value="Trehalase"/>
    <property type="match status" value="1"/>
</dbReference>
<dbReference type="SUPFAM" id="SSF48208">
    <property type="entry name" value="Six-hairpin glycosidases"/>
    <property type="match status" value="1"/>
</dbReference>
<evidence type="ECO:0000313" key="1">
    <source>
        <dbReference type="EMBL" id="MBC2603724.1"/>
    </source>
</evidence>